<organism evidence="5 6">
    <name type="scientific">Delftia lacustris</name>
    <dbReference type="NCBI Taxonomy" id="558537"/>
    <lineage>
        <taxon>Bacteria</taxon>
        <taxon>Pseudomonadati</taxon>
        <taxon>Pseudomonadota</taxon>
        <taxon>Betaproteobacteria</taxon>
        <taxon>Burkholderiales</taxon>
        <taxon>Comamonadaceae</taxon>
        <taxon>Delftia</taxon>
    </lineage>
</organism>
<dbReference type="PANTHER" id="PTHR44591:SF25">
    <property type="entry name" value="CHEMOTAXIS TWO-COMPONENT RESPONSE REGULATOR"/>
    <property type="match status" value="1"/>
</dbReference>
<dbReference type="EMBL" id="FNPE01000019">
    <property type="protein sequence ID" value="SDZ34895.1"/>
    <property type="molecule type" value="Genomic_DNA"/>
</dbReference>
<keyword evidence="1 2" id="KW-0597">Phosphoprotein</keyword>
<dbReference type="PANTHER" id="PTHR44591">
    <property type="entry name" value="STRESS RESPONSE REGULATOR PROTEIN 1"/>
    <property type="match status" value="1"/>
</dbReference>
<evidence type="ECO:0000256" key="1">
    <source>
        <dbReference type="ARBA" id="ARBA00022553"/>
    </source>
</evidence>
<reference evidence="4 7" key="2">
    <citation type="submission" date="2020-12" db="EMBL/GenBank/DDBJ databases">
        <title>FDA dAtabase for Regulatory Grade micrObial Sequences (FDA-ARGOS): Supporting development and validation of Infectious Disease Dx tests.</title>
        <authorList>
            <person name="Sproer C."/>
            <person name="Gronow S."/>
            <person name="Severitt S."/>
            <person name="Schroder I."/>
            <person name="Tallon L."/>
            <person name="Sadzewicz L."/>
            <person name="Zhao X."/>
            <person name="Boylan J."/>
            <person name="Ott S."/>
            <person name="Bowen H."/>
            <person name="Vavikolanu K."/>
            <person name="Mehta A."/>
            <person name="Aluvathingal J."/>
            <person name="Nadendla S."/>
            <person name="Lowell S."/>
            <person name="Myers T."/>
            <person name="Yan Y."/>
            <person name="Sichtig H."/>
        </authorList>
    </citation>
    <scope>NUCLEOTIDE SEQUENCE [LARGE SCALE GENOMIC DNA]</scope>
    <source>
        <strain evidence="4 7">FDAARGOS_890</strain>
    </source>
</reference>
<dbReference type="InterPro" id="IPR011006">
    <property type="entry name" value="CheY-like_superfamily"/>
</dbReference>
<dbReference type="GO" id="GO:0000160">
    <property type="term" value="P:phosphorelay signal transduction system"/>
    <property type="evidence" value="ECO:0007669"/>
    <property type="project" value="InterPro"/>
</dbReference>
<dbReference type="InterPro" id="IPR050595">
    <property type="entry name" value="Bact_response_regulator"/>
</dbReference>
<dbReference type="SUPFAM" id="SSF52172">
    <property type="entry name" value="CheY-like"/>
    <property type="match status" value="1"/>
</dbReference>
<feature type="modified residue" description="4-aspartylphosphate" evidence="2">
    <location>
        <position position="51"/>
    </location>
</feature>
<evidence type="ECO:0000313" key="6">
    <source>
        <dbReference type="Proteomes" id="UP000183417"/>
    </source>
</evidence>
<dbReference type="RefSeq" id="WP_016446967.1">
    <property type="nucleotide sequence ID" value="NZ_CP065748.1"/>
</dbReference>
<dbReference type="PROSITE" id="PS50110">
    <property type="entry name" value="RESPONSE_REGULATORY"/>
    <property type="match status" value="1"/>
</dbReference>
<dbReference type="KEGG" id="dla:I6G47_05110"/>
<dbReference type="EMBL" id="CP065748">
    <property type="protein sequence ID" value="QPS82462.1"/>
    <property type="molecule type" value="Genomic_DNA"/>
</dbReference>
<gene>
    <name evidence="4" type="ORF">I6G47_05110</name>
    <name evidence="5" type="ORF">SAMN05421547_11929</name>
</gene>
<keyword evidence="7" id="KW-1185">Reference proteome</keyword>
<dbReference type="GeneID" id="94692247"/>
<dbReference type="SMART" id="SM00448">
    <property type="entry name" value="REC"/>
    <property type="match status" value="1"/>
</dbReference>
<proteinExistence type="predicted"/>
<evidence type="ECO:0000256" key="2">
    <source>
        <dbReference type="PROSITE-ProRule" id="PRU00169"/>
    </source>
</evidence>
<dbReference type="Gene3D" id="3.40.50.2300">
    <property type="match status" value="1"/>
</dbReference>
<dbReference type="Pfam" id="PF00072">
    <property type="entry name" value="Response_reg"/>
    <property type="match status" value="1"/>
</dbReference>
<dbReference type="AlphaFoldDB" id="A0A1H3SBF2"/>
<sequence>MRILYVEDNADLRETIGLLMESESRFVTSCATAEQALELDAGQPFDVVVSDVSLPGLSGTDLARQLLQADAQRWIILCSGYDLGPYPAAWGPQVRTLLKPFEIEDLETLLDSIQEALHTRPVH</sequence>
<accession>A0A1H3SBF2</accession>
<dbReference type="InterPro" id="IPR001789">
    <property type="entry name" value="Sig_transdc_resp-reg_receiver"/>
</dbReference>
<name>A0A1H3SBF2_9BURK</name>
<dbReference type="Proteomes" id="UP000183417">
    <property type="component" value="Unassembled WGS sequence"/>
</dbReference>
<reference evidence="5 6" key="1">
    <citation type="submission" date="2016-10" db="EMBL/GenBank/DDBJ databases">
        <authorList>
            <person name="de Groot N.N."/>
        </authorList>
    </citation>
    <scope>NUCLEOTIDE SEQUENCE [LARGE SCALE GENOMIC DNA]</scope>
    <source>
        <strain evidence="5 6">LMG 24775</strain>
    </source>
</reference>
<evidence type="ECO:0000259" key="3">
    <source>
        <dbReference type="PROSITE" id="PS50110"/>
    </source>
</evidence>
<dbReference type="Proteomes" id="UP000595064">
    <property type="component" value="Chromosome"/>
</dbReference>
<feature type="domain" description="Response regulatory" evidence="3">
    <location>
        <begin position="2"/>
        <end position="114"/>
    </location>
</feature>
<evidence type="ECO:0000313" key="5">
    <source>
        <dbReference type="EMBL" id="SDZ34895.1"/>
    </source>
</evidence>
<evidence type="ECO:0000313" key="7">
    <source>
        <dbReference type="Proteomes" id="UP000595064"/>
    </source>
</evidence>
<protein>
    <submittedName>
        <fullName evidence="4 5">Response regulator</fullName>
    </submittedName>
</protein>
<evidence type="ECO:0000313" key="4">
    <source>
        <dbReference type="EMBL" id="QPS82462.1"/>
    </source>
</evidence>